<evidence type="ECO:0000256" key="2">
    <source>
        <dbReference type="ARBA" id="ARBA00001946"/>
    </source>
</evidence>
<reference evidence="11" key="1">
    <citation type="journal article" date="2021" name="Mol. Plant Microbe Interact.">
        <title>Complete Genome Sequence of the Plant-Pathogenic Fungus Colletotrichum lupini.</title>
        <authorList>
            <person name="Baroncelli R."/>
            <person name="Pensec F."/>
            <person name="Da Lio D."/>
            <person name="Boufleur T."/>
            <person name="Vicente I."/>
            <person name="Sarrocco S."/>
            <person name="Picot A."/>
            <person name="Baraldi E."/>
            <person name="Sukno S."/>
            <person name="Thon M."/>
            <person name="Le Floch G."/>
        </authorList>
    </citation>
    <scope>NUCLEOTIDE SEQUENCE</scope>
    <source>
        <strain evidence="11">IMI 504893</strain>
    </source>
</reference>
<dbReference type="Gene3D" id="3.30.540.10">
    <property type="entry name" value="Fructose-1,6-Bisphosphatase, subunit A, domain 1"/>
    <property type="match status" value="1"/>
</dbReference>
<feature type="region of interest" description="Disordered" evidence="9">
    <location>
        <begin position="85"/>
        <end position="246"/>
    </location>
</feature>
<name>A0A9Q8SFD6_9PEZI</name>
<evidence type="ECO:0000256" key="3">
    <source>
        <dbReference type="ARBA" id="ARBA00009759"/>
    </source>
</evidence>
<dbReference type="FunFam" id="3.30.540.10:FF:000004">
    <property type="entry name" value="Inositol-1-monophosphatase"/>
    <property type="match status" value="1"/>
</dbReference>
<dbReference type="CDD" id="cd01639">
    <property type="entry name" value="IMPase"/>
    <property type="match status" value="1"/>
</dbReference>
<evidence type="ECO:0000313" key="11">
    <source>
        <dbReference type="EMBL" id="UQC76063.1"/>
    </source>
</evidence>
<feature type="binding site" evidence="8">
    <location>
        <position position="528"/>
    </location>
    <ligand>
        <name>Mg(2+)</name>
        <dbReference type="ChEBI" id="CHEBI:18420"/>
        <label>1</label>
        <note>catalytic</note>
    </ligand>
</feature>
<dbReference type="PROSITE" id="PS00630">
    <property type="entry name" value="IMP_2"/>
    <property type="match status" value="1"/>
</dbReference>
<dbReference type="Gene3D" id="3.40.190.80">
    <property type="match status" value="1"/>
</dbReference>
<keyword evidence="6" id="KW-0378">Hydrolase</keyword>
<evidence type="ECO:0000256" key="7">
    <source>
        <dbReference type="ARBA" id="ARBA00022842"/>
    </source>
</evidence>
<keyword evidence="10" id="KW-0812">Transmembrane</keyword>
<keyword evidence="12" id="KW-1185">Reference proteome</keyword>
<dbReference type="InterPro" id="IPR020550">
    <property type="entry name" value="Inositol_monophosphatase_CS"/>
</dbReference>
<dbReference type="Pfam" id="PF00459">
    <property type="entry name" value="Inositol_P"/>
    <property type="match status" value="1"/>
</dbReference>
<evidence type="ECO:0000256" key="9">
    <source>
        <dbReference type="SAM" id="MobiDB-lite"/>
    </source>
</evidence>
<dbReference type="GO" id="GO:0008934">
    <property type="term" value="F:inositol monophosphate 1-phosphatase activity"/>
    <property type="evidence" value="ECO:0007669"/>
    <property type="project" value="InterPro"/>
</dbReference>
<comment type="catalytic activity">
    <reaction evidence="1">
        <text>a myo-inositol phosphate + H2O = myo-inositol + phosphate</text>
        <dbReference type="Rhea" id="RHEA:24056"/>
        <dbReference type="ChEBI" id="CHEBI:15377"/>
        <dbReference type="ChEBI" id="CHEBI:17268"/>
        <dbReference type="ChEBI" id="CHEBI:43474"/>
        <dbReference type="ChEBI" id="CHEBI:84139"/>
        <dbReference type="EC" id="3.1.3.25"/>
    </reaction>
</comment>
<dbReference type="SUPFAM" id="SSF56655">
    <property type="entry name" value="Carbohydrate phosphatase"/>
    <property type="match status" value="1"/>
</dbReference>
<feature type="region of interest" description="Disordered" evidence="9">
    <location>
        <begin position="45"/>
        <end position="66"/>
    </location>
</feature>
<evidence type="ECO:0000256" key="5">
    <source>
        <dbReference type="ARBA" id="ARBA00022723"/>
    </source>
</evidence>
<dbReference type="GeneID" id="73351492"/>
<evidence type="ECO:0000256" key="10">
    <source>
        <dbReference type="SAM" id="Phobius"/>
    </source>
</evidence>
<dbReference type="PRINTS" id="PR00377">
    <property type="entry name" value="IMPHPHTASES"/>
</dbReference>
<organism evidence="11 12">
    <name type="scientific">Colletotrichum lupini</name>
    <dbReference type="NCBI Taxonomy" id="145971"/>
    <lineage>
        <taxon>Eukaryota</taxon>
        <taxon>Fungi</taxon>
        <taxon>Dikarya</taxon>
        <taxon>Ascomycota</taxon>
        <taxon>Pezizomycotina</taxon>
        <taxon>Sordariomycetes</taxon>
        <taxon>Hypocreomycetidae</taxon>
        <taxon>Glomerellales</taxon>
        <taxon>Glomerellaceae</taxon>
        <taxon>Colletotrichum</taxon>
        <taxon>Colletotrichum acutatum species complex</taxon>
    </lineage>
</organism>
<keyword evidence="10" id="KW-1133">Transmembrane helix</keyword>
<keyword evidence="5 8" id="KW-0479">Metal-binding</keyword>
<accession>A0A9Q8SFD6</accession>
<keyword evidence="10" id="KW-0472">Membrane</keyword>
<proteinExistence type="inferred from homology"/>
<dbReference type="GO" id="GO:0046872">
    <property type="term" value="F:metal ion binding"/>
    <property type="evidence" value="ECO:0007669"/>
    <property type="project" value="UniProtKB-KW"/>
</dbReference>
<feature type="binding site" evidence="8">
    <location>
        <position position="525"/>
    </location>
    <ligand>
        <name>Mg(2+)</name>
        <dbReference type="ChEBI" id="CHEBI:18420"/>
        <label>1</label>
        <note>catalytic</note>
    </ligand>
</feature>
<feature type="compositionally biased region" description="Basic and acidic residues" evidence="9">
    <location>
        <begin position="156"/>
        <end position="171"/>
    </location>
</feature>
<dbReference type="InterPro" id="IPR033942">
    <property type="entry name" value="IMPase"/>
</dbReference>
<sequence length="732" mass="79160">MVSAAGGIVIAILVLAIVGGAGWVIFTQLRARRLGLPPPSLSSYIPFRKSDPPPSYGPPRPAPSGIAGWINDKITSFKNRNNRSAAGAYEQPSGGAGAPRRGFGPLDPDEAWDASVGHEAETYGPYGNYEEQELGYRGGGHNDNSYSMNLASTPNPHDEPARGRSLSRDDDGGLGVHKAGGRNPFEDDAEPSNISLRGVSPRPIVDTGAPQQQQQQQKKDSGESPTERRSIFRENKQRREVEDEVEEGKLSVFFKRATRNEHPYGKRARKVGGTGSPGHVTIGKWARYGCLVTTLRDMTDTEKSLIYGKVSPPAAYSVDEAPLSPAAVHPLLAYRRSVPPRKPGRWETAFRALWEPEWVGNIGDHSAQRVRSARSPHSEPLELGPTFCDLIPFLPLQTTPPFIPISPLLPSSAPPKKRSPQLEFAKTLIDNLRLNTMADLNLQEIHDTLLEIATEAGKMIMSANPASIDQDTKLNSVDIVTETDQAVEKMVSTRLSQRYPTIAFMGEETYTKGTRLGPEPTFVVDPIDGTTNFVHSFPDACISLGLAVDHVPVVGVIYNPFQDLLFTGIKGKGSYMRRAGGPAQKLPLAKNPIPLKGLDSALLACEWGSTRDGPNFDLKAETFKKLAATKETGGAMVHSMRALGSAALNLAAVAAGQLDAYWEGGCWAWDVCAGWCILTEAGGIMAGGNPGVWEPAVDERVYLAVRGAPGGQKELVEEFWGVMGDKKLDYSV</sequence>
<comment type="similarity">
    <text evidence="3">Belongs to the inositol monophosphatase superfamily.</text>
</comment>
<feature type="compositionally biased region" description="Polar residues" evidence="9">
    <location>
        <begin position="142"/>
        <end position="155"/>
    </location>
</feature>
<dbReference type="EMBL" id="CP019472">
    <property type="protein sequence ID" value="UQC76063.1"/>
    <property type="molecule type" value="Genomic_DNA"/>
</dbReference>
<dbReference type="Proteomes" id="UP000830671">
    <property type="component" value="Chromosome 10"/>
</dbReference>
<evidence type="ECO:0000256" key="4">
    <source>
        <dbReference type="ARBA" id="ARBA00013106"/>
    </source>
</evidence>
<dbReference type="PANTHER" id="PTHR20854:SF4">
    <property type="entry name" value="INOSITOL-1-MONOPHOSPHATASE-RELATED"/>
    <property type="match status" value="1"/>
</dbReference>
<dbReference type="FunFam" id="3.40.190.80:FF:000012">
    <property type="entry name" value="Inositol-1-monophosphatase"/>
    <property type="match status" value="1"/>
</dbReference>
<evidence type="ECO:0000256" key="8">
    <source>
        <dbReference type="PIRSR" id="PIRSR600760-2"/>
    </source>
</evidence>
<feature type="binding site" evidence="8">
    <location>
        <position position="527"/>
    </location>
    <ligand>
        <name>Mg(2+)</name>
        <dbReference type="ChEBI" id="CHEBI:18420"/>
        <label>1</label>
        <note>catalytic</note>
    </ligand>
</feature>
<dbReference type="InterPro" id="IPR020583">
    <property type="entry name" value="Inositol_monoP_metal-BS"/>
</dbReference>
<dbReference type="GO" id="GO:0007165">
    <property type="term" value="P:signal transduction"/>
    <property type="evidence" value="ECO:0007669"/>
    <property type="project" value="TreeGrafter"/>
</dbReference>
<dbReference type="InterPro" id="IPR000760">
    <property type="entry name" value="Inositol_monophosphatase-like"/>
</dbReference>
<evidence type="ECO:0000256" key="1">
    <source>
        <dbReference type="ARBA" id="ARBA00001033"/>
    </source>
</evidence>
<feature type="binding site" evidence="8">
    <location>
        <position position="670"/>
    </location>
    <ligand>
        <name>Mg(2+)</name>
        <dbReference type="ChEBI" id="CHEBI:18420"/>
        <label>1</label>
        <note>catalytic</note>
    </ligand>
</feature>
<dbReference type="KEGG" id="clup:CLUP02_17574"/>
<gene>
    <name evidence="11" type="ORF">CLUP02_17574</name>
</gene>
<feature type="transmembrane region" description="Helical" evidence="10">
    <location>
        <begin position="6"/>
        <end position="26"/>
    </location>
</feature>
<dbReference type="GO" id="GO:0006020">
    <property type="term" value="P:inositol metabolic process"/>
    <property type="evidence" value="ECO:0007669"/>
    <property type="project" value="TreeGrafter"/>
</dbReference>
<feature type="compositionally biased region" description="Pro residues" evidence="9">
    <location>
        <begin position="52"/>
        <end position="62"/>
    </location>
</feature>
<evidence type="ECO:0000313" key="12">
    <source>
        <dbReference type="Proteomes" id="UP000830671"/>
    </source>
</evidence>
<keyword evidence="7 8" id="KW-0460">Magnesium</keyword>
<dbReference type="EC" id="3.1.3.25" evidence="4"/>
<dbReference type="AlphaFoldDB" id="A0A9Q8SFD6"/>
<dbReference type="PANTHER" id="PTHR20854">
    <property type="entry name" value="INOSITOL MONOPHOSPHATASE"/>
    <property type="match status" value="1"/>
</dbReference>
<comment type="cofactor">
    <cofactor evidence="2 8">
        <name>Mg(2+)</name>
        <dbReference type="ChEBI" id="CHEBI:18420"/>
    </cofactor>
</comment>
<feature type="binding site" evidence="8">
    <location>
        <position position="507"/>
    </location>
    <ligand>
        <name>Mg(2+)</name>
        <dbReference type="ChEBI" id="CHEBI:18420"/>
        <label>1</label>
        <note>catalytic</note>
    </ligand>
</feature>
<dbReference type="GO" id="GO:0046854">
    <property type="term" value="P:phosphatidylinositol phosphate biosynthetic process"/>
    <property type="evidence" value="ECO:0007669"/>
    <property type="project" value="InterPro"/>
</dbReference>
<feature type="compositionally biased region" description="Basic and acidic residues" evidence="9">
    <location>
        <begin position="217"/>
        <end position="241"/>
    </location>
</feature>
<evidence type="ECO:0000256" key="6">
    <source>
        <dbReference type="ARBA" id="ARBA00022801"/>
    </source>
</evidence>
<dbReference type="PROSITE" id="PS00629">
    <property type="entry name" value="IMP_1"/>
    <property type="match status" value="1"/>
</dbReference>
<protein>
    <recommendedName>
        <fullName evidence="4">inositol-phosphate phosphatase</fullName>
        <ecNumber evidence="4">3.1.3.25</ecNumber>
    </recommendedName>
</protein>
<dbReference type="RefSeq" id="XP_049137706.1">
    <property type="nucleotide sequence ID" value="XM_049296482.1"/>
</dbReference>